<keyword evidence="3" id="KW-0805">Transcription regulation</keyword>
<feature type="domain" description="ANTAR" evidence="5">
    <location>
        <begin position="179"/>
        <end position="240"/>
    </location>
</feature>
<dbReference type="Gene3D" id="3.30.450.40">
    <property type="match status" value="1"/>
</dbReference>
<sequence length="247" mass="26731">MLVTPQEPDGSPLGEALDEVTRALNSLDEALSRSDDLPALVEIVCHQVVRAVPGADGVSVTLLDHGAPFTASATSDLVVRLDAVEYREDAGPCIDAAKTGELQRAAMDEALERWPVFARACRAEGMHSFLSTPLTVDERHAGAINVYSTRHNGFADLDGSLLGLYTAATELALRSHTRYLRAIELSEQLRTALDSRAVIDQAKGIIMAVHGITADEAFSMLVGQSQRQNRKLRIVAEEFVNGILTQR</sequence>
<evidence type="ECO:0000313" key="7">
    <source>
        <dbReference type="Proteomes" id="UP000605568"/>
    </source>
</evidence>
<dbReference type="InterPro" id="IPR011006">
    <property type="entry name" value="CheY-like_superfamily"/>
</dbReference>
<dbReference type="SMART" id="SM01012">
    <property type="entry name" value="ANTAR"/>
    <property type="match status" value="1"/>
</dbReference>
<keyword evidence="4" id="KW-0804">Transcription</keyword>
<keyword evidence="2" id="KW-0418">Kinase</keyword>
<dbReference type="InterPro" id="IPR003018">
    <property type="entry name" value="GAF"/>
</dbReference>
<evidence type="ECO:0000259" key="5">
    <source>
        <dbReference type="PROSITE" id="PS50921"/>
    </source>
</evidence>
<dbReference type="PIRSF" id="PIRSF036625">
    <property type="entry name" value="GAF_ANTAR"/>
    <property type="match status" value="1"/>
</dbReference>
<dbReference type="SUPFAM" id="SSF52172">
    <property type="entry name" value="CheY-like"/>
    <property type="match status" value="1"/>
</dbReference>
<evidence type="ECO:0000256" key="2">
    <source>
        <dbReference type="ARBA" id="ARBA00022777"/>
    </source>
</evidence>
<dbReference type="Gene3D" id="1.10.10.10">
    <property type="entry name" value="Winged helix-like DNA-binding domain superfamily/Winged helix DNA-binding domain"/>
    <property type="match status" value="1"/>
</dbReference>
<evidence type="ECO:0000256" key="4">
    <source>
        <dbReference type="ARBA" id="ARBA00023163"/>
    </source>
</evidence>
<dbReference type="InterPro" id="IPR036388">
    <property type="entry name" value="WH-like_DNA-bd_sf"/>
</dbReference>
<dbReference type="SMART" id="SM00065">
    <property type="entry name" value="GAF"/>
    <property type="match status" value="1"/>
</dbReference>
<dbReference type="InterPro" id="IPR012074">
    <property type="entry name" value="GAF_ANTAR"/>
</dbReference>
<reference evidence="7" key="1">
    <citation type="journal article" date="2019" name="Int. J. Syst. Evol. Microbiol.">
        <title>The Global Catalogue of Microorganisms (GCM) 10K type strain sequencing project: providing services to taxonomists for standard genome sequencing and annotation.</title>
        <authorList>
            <consortium name="The Broad Institute Genomics Platform"/>
            <consortium name="The Broad Institute Genome Sequencing Center for Infectious Disease"/>
            <person name="Wu L."/>
            <person name="Ma J."/>
        </authorList>
    </citation>
    <scope>NUCLEOTIDE SEQUENCE [LARGE SCALE GENOMIC DNA]</scope>
    <source>
        <strain evidence="7">CGMCC 4.7367</strain>
    </source>
</reference>
<evidence type="ECO:0000256" key="3">
    <source>
        <dbReference type="ARBA" id="ARBA00023015"/>
    </source>
</evidence>
<comment type="caution">
    <text evidence="6">The sequence shown here is derived from an EMBL/GenBank/DDBJ whole genome shotgun (WGS) entry which is preliminary data.</text>
</comment>
<evidence type="ECO:0000256" key="1">
    <source>
        <dbReference type="ARBA" id="ARBA00022679"/>
    </source>
</evidence>
<organism evidence="6 7">
    <name type="scientific">Lentzea cavernae</name>
    <dbReference type="NCBI Taxonomy" id="2020703"/>
    <lineage>
        <taxon>Bacteria</taxon>
        <taxon>Bacillati</taxon>
        <taxon>Actinomycetota</taxon>
        <taxon>Actinomycetes</taxon>
        <taxon>Pseudonocardiales</taxon>
        <taxon>Pseudonocardiaceae</taxon>
        <taxon>Lentzea</taxon>
    </lineage>
</organism>
<dbReference type="InterPro" id="IPR005561">
    <property type="entry name" value="ANTAR"/>
</dbReference>
<evidence type="ECO:0000313" key="6">
    <source>
        <dbReference type="EMBL" id="GHH40640.1"/>
    </source>
</evidence>
<protein>
    <submittedName>
        <fullName evidence="6">Transcriptional regulator</fullName>
    </submittedName>
</protein>
<proteinExistence type="predicted"/>
<dbReference type="Pfam" id="PF13185">
    <property type="entry name" value="GAF_2"/>
    <property type="match status" value="1"/>
</dbReference>
<dbReference type="PROSITE" id="PS50921">
    <property type="entry name" value="ANTAR"/>
    <property type="match status" value="1"/>
</dbReference>
<dbReference type="InterPro" id="IPR029016">
    <property type="entry name" value="GAF-like_dom_sf"/>
</dbReference>
<dbReference type="EMBL" id="BNAR01000004">
    <property type="protein sequence ID" value="GHH40640.1"/>
    <property type="molecule type" value="Genomic_DNA"/>
</dbReference>
<gene>
    <name evidence="6" type="ORF">GCM10017774_34340</name>
</gene>
<dbReference type="Proteomes" id="UP000605568">
    <property type="component" value="Unassembled WGS sequence"/>
</dbReference>
<keyword evidence="1" id="KW-0808">Transferase</keyword>
<dbReference type="Pfam" id="PF03861">
    <property type="entry name" value="ANTAR"/>
    <property type="match status" value="1"/>
</dbReference>
<dbReference type="SUPFAM" id="SSF55781">
    <property type="entry name" value="GAF domain-like"/>
    <property type="match status" value="1"/>
</dbReference>
<name>A0ABQ3MNI7_9PSEU</name>
<keyword evidence="7" id="KW-1185">Reference proteome</keyword>
<accession>A0ABQ3MNI7</accession>